<accession>A0A3P3XI17</accession>
<dbReference type="PANTHER" id="PTHR22726">
    <property type="entry name" value="METALLOENDOPEPTIDASE OMA1"/>
    <property type="match status" value="1"/>
</dbReference>
<reference evidence="8" key="1">
    <citation type="submission" date="2017-02" db="EMBL/GenBank/DDBJ databases">
        <authorList>
            <person name="Regsiter A."/>
            <person name="William W."/>
        </authorList>
    </citation>
    <scope>NUCLEOTIDE SEQUENCE</scope>
    <source>
        <strain evidence="8">Bib</strain>
    </source>
</reference>
<keyword evidence="2" id="KW-0479">Metal-binding</keyword>
<feature type="domain" description="Peptidase M48" evidence="7">
    <location>
        <begin position="101"/>
        <end position="285"/>
    </location>
</feature>
<evidence type="ECO:0000256" key="2">
    <source>
        <dbReference type="ARBA" id="ARBA00022723"/>
    </source>
</evidence>
<dbReference type="AlphaFoldDB" id="A0A3P3XI17"/>
<evidence type="ECO:0000256" key="3">
    <source>
        <dbReference type="ARBA" id="ARBA00022801"/>
    </source>
</evidence>
<comment type="similarity">
    <text evidence="6">Belongs to the peptidase M48 family.</text>
</comment>
<keyword evidence="3 6" id="KW-0378">Hydrolase</keyword>
<keyword evidence="1 6" id="KW-0645">Protease</keyword>
<sequence>MHVVSLRSRSLVAVLAGLVLALATLLFSSCTVSPEALQLFLNQALLQGMITPEQARLIREAARSFQTESRPFTYEEEYAIGRVVAAAVLSQYPVYNQPELTAYVNKIGQGLSFFSARPLLPQGYHILILDSDEAHAFAAPGGFVLVTRGLLSLATSEDMLAALLAHEISHTALGHGLVSLASYRMGDLAMYYAALSTQAANTENKETAALFSAAVHDFVSLISVQGYSQAMEFEADAEAMHILYEAGYRTSALKELVSALADTQNEHIQQYSMQHPLPADRLARIAVLEQQYEQAAELKARRAAARNTAGMFRLESQFSDIGYPASEGSVLEASINAFGPRPQVFGTVAPLELIRRERFEAMKRLF</sequence>
<dbReference type="GO" id="GO:0016020">
    <property type="term" value="C:membrane"/>
    <property type="evidence" value="ECO:0007669"/>
    <property type="project" value="TreeGrafter"/>
</dbReference>
<dbReference type="GO" id="GO:0004222">
    <property type="term" value="F:metalloendopeptidase activity"/>
    <property type="evidence" value="ECO:0007669"/>
    <property type="project" value="InterPro"/>
</dbReference>
<evidence type="ECO:0000256" key="6">
    <source>
        <dbReference type="RuleBase" id="RU003983"/>
    </source>
</evidence>
<evidence type="ECO:0000259" key="7">
    <source>
        <dbReference type="Pfam" id="PF01435"/>
    </source>
</evidence>
<dbReference type="PANTHER" id="PTHR22726:SF1">
    <property type="entry name" value="METALLOENDOPEPTIDASE OMA1, MITOCHONDRIAL"/>
    <property type="match status" value="1"/>
</dbReference>
<comment type="cofactor">
    <cofactor evidence="6">
        <name>Zn(2+)</name>
        <dbReference type="ChEBI" id="CHEBI:29105"/>
    </cofactor>
    <text evidence="6">Binds 1 zinc ion per subunit.</text>
</comment>
<evidence type="ECO:0000256" key="5">
    <source>
        <dbReference type="ARBA" id="ARBA00023049"/>
    </source>
</evidence>
<evidence type="ECO:0000313" key="8">
    <source>
        <dbReference type="EMBL" id="SLM12269.1"/>
    </source>
</evidence>
<dbReference type="EMBL" id="FWDM01000017">
    <property type="protein sequence ID" value="SLM12269.1"/>
    <property type="molecule type" value="Genomic_DNA"/>
</dbReference>
<evidence type="ECO:0000256" key="1">
    <source>
        <dbReference type="ARBA" id="ARBA00022670"/>
    </source>
</evidence>
<proteinExistence type="inferred from homology"/>
<protein>
    <submittedName>
        <fullName evidence="8">Putative Peptidase, M48 family</fullName>
    </submittedName>
</protein>
<dbReference type="GO" id="GO:0051603">
    <property type="term" value="P:proteolysis involved in protein catabolic process"/>
    <property type="evidence" value="ECO:0007669"/>
    <property type="project" value="TreeGrafter"/>
</dbReference>
<keyword evidence="4 6" id="KW-0862">Zinc</keyword>
<dbReference type="PROSITE" id="PS51257">
    <property type="entry name" value="PROKAR_LIPOPROTEIN"/>
    <property type="match status" value="1"/>
</dbReference>
<organism evidence="8">
    <name type="scientific">uncultured spirochete</name>
    <dbReference type="NCBI Taxonomy" id="156406"/>
    <lineage>
        <taxon>Bacteria</taxon>
        <taxon>Pseudomonadati</taxon>
        <taxon>Spirochaetota</taxon>
        <taxon>Spirochaetia</taxon>
        <taxon>Spirochaetales</taxon>
        <taxon>environmental samples</taxon>
    </lineage>
</organism>
<dbReference type="InterPro" id="IPR001915">
    <property type="entry name" value="Peptidase_M48"/>
</dbReference>
<keyword evidence="5 6" id="KW-0482">Metalloprotease</keyword>
<name>A0A3P3XI17_9SPIR</name>
<gene>
    <name evidence="8" type="ORF">SPIROBIBN47_240035</name>
</gene>
<dbReference type="GO" id="GO:0046872">
    <property type="term" value="F:metal ion binding"/>
    <property type="evidence" value="ECO:0007669"/>
    <property type="project" value="UniProtKB-KW"/>
</dbReference>
<dbReference type="InterPro" id="IPR051156">
    <property type="entry name" value="Mito/Outer_Membr_Metalloprot"/>
</dbReference>
<evidence type="ECO:0000256" key="4">
    <source>
        <dbReference type="ARBA" id="ARBA00022833"/>
    </source>
</evidence>
<dbReference type="Gene3D" id="3.30.2010.10">
    <property type="entry name" value="Metalloproteases ('zincins'), catalytic domain"/>
    <property type="match status" value="1"/>
</dbReference>
<dbReference type="Pfam" id="PF01435">
    <property type="entry name" value="Peptidase_M48"/>
    <property type="match status" value="1"/>
</dbReference>